<dbReference type="InterPro" id="IPR036425">
    <property type="entry name" value="MoaB/Mog-like_dom_sf"/>
</dbReference>
<dbReference type="InterPro" id="IPR036688">
    <property type="entry name" value="MoeA_C_domain_IV_sf"/>
</dbReference>
<keyword evidence="6" id="KW-0808">Transferase</keyword>
<evidence type="ECO:0000256" key="6">
    <source>
        <dbReference type="RuleBase" id="RU365090"/>
    </source>
</evidence>
<dbReference type="RefSeq" id="WP_319842715.1">
    <property type="nucleotide sequence ID" value="NZ_JAXAFJ010000001.1"/>
</dbReference>
<comment type="catalytic activity">
    <reaction evidence="5">
        <text>adenylyl-molybdopterin + molybdate = Mo-molybdopterin + AMP + H(+)</text>
        <dbReference type="Rhea" id="RHEA:35047"/>
        <dbReference type="ChEBI" id="CHEBI:15378"/>
        <dbReference type="ChEBI" id="CHEBI:36264"/>
        <dbReference type="ChEBI" id="CHEBI:62727"/>
        <dbReference type="ChEBI" id="CHEBI:71302"/>
        <dbReference type="ChEBI" id="CHEBI:456215"/>
        <dbReference type="EC" id="2.10.1.1"/>
    </reaction>
</comment>
<dbReference type="EC" id="2.10.1.1" evidence="6"/>
<keyword evidence="9" id="KW-1185">Reference proteome</keyword>
<dbReference type="NCBIfam" id="NF045515">
    <property type="entry name" value="Glp_gephyrin"/>
    <property type="match status" value="1"/>
</dbReference>
<organism evidence="8 9">
    <name type="scientific">Terrihabitans rhizophilus</name>
    <dbReference type="NCBI Taxonomy" id="3092662"/>
    <lineage>
        <taxon>Bacteria</taxon>
        <taxon>Pseudomonadati</taxon>
        <taxon>Pseudomonadota</taxon>
        <taxon>Alphaproteobacteria</taxon>
        <taxon>Hyphomicrobiales</taxon>
        <taxon>Terrihabitans</taxon>
    </lineage>
</organism>
<dbReference type="Gene3D" id="3.90.105.10">
    <property type="entry name" value="Molybdopterin biosynthesis moea protein, domain 2"/>
    <property type="match status" value="1"/>
</dbReference>
<dbReference type="Proteomes" id="UP001274321">
    <property type="component" value="Unassembled WGS sequence"/>
</dbReference>
<reference evidence="8 9" key="1">
    <citation type="submission" date="2023-11" db="EMBL/GenBank/DDBJ databases">
        <authorList>
            <person name="Bao R."/>
        </authorList>
    </citation>
    <scope>NUCLEOTIDE SEQUENCE [LARGE SCALE GENOMIC DNA]</scope>
    <source>
        <strain evidence="8 9">PJ23</strain>
    </source>
</reference>
<dbReference type="PANTHER" id="PTHR10192">
    <property type="entry name" value="MOLYBDOPTERIN BIOSYNTHESIS PROTEIN"/>
    <property type="match status" value="1"/>
</dbReference>
<feature type="domain" description="MoaB/Mog" evidence="7">
    <location>
        <begin position="192"/>
        <end position="329"/>
    </location>
</feature>
<dbReference type="InterPro" id="IPR038987">
    <property type="entry name" value="MoeA-like"/>
</dbReference>
<evidence type="ECO:0000256" key="5">
    <source>
        <dbReference type="ARBA" id="ARBA00047317"/>
    </source>
</evidence>
<dbReference type="PROSITE" id="PS01079">
    <property type="entry name" value="MOCF_BIOSYNTHESIS_2"/>
    <property type="match status" value="1"/>
</dbReference>
<protein>
    <recommendedName>
        <fullName evidence="6">Molybdopterin molybdenumtransferase</fullName>
        <ecNumber evidence="6">2.10.1.1</ecNumber>
    </recommendedName>
</protein>
<dbReference type="InterPro" id="IPR008284">
    <property type="entry name" value="MoCF_biosynth_CS"/>
</dbReference>
<keyword evidence="6" id="KW-0479">Metal-binding</keyword>
<dbReference type="SUPFAM" id="SSF63882">
    <property type="entry name" value="MoeA N-terminal region -like"/>
    <property type="match status" value="1"/>
</dbReference>
<keyword evidence="6" id="KW-0500">Molybdenum</keyword>
<dbReference type="SMART" id="SM00852">
    <property type="entry name" value="MoCF_biosynth"/>
    <property type="match status" value="1"/>
</dbReference>
<proteinExistence type="inferred from homology"/>
<dbReference type="PANTHER" id="PTHR10192:SF5">
    <property type="entry name" value="GEPHYRIN"/>
    <property type="match status" value="1"/>
</dbReference>
<sequence length="418" mass="44149">MAQLSNDCFKPGSNGSMSIEEGLALISERVRTAVEIEVVPLELADGRVLAGDVIAPLSLPGYDNSAVDGWAVRHADLHQGRETVLPVGVRIAAGDPADHELGRGEAARIFTGARMPRGADTVFMQEDVREENGQVLLPAGLGHGANRRLAGEDIALGAPALAGGTRLRPQHVALASALGFAELPVRRRLRVALLASGDELVAPGHPLGSGAHYESNRAMMRGLLGRAGCEVTDFGILGDDPETLEHAILSATEAHDLVLTSGGVSMGEEDHTRAVVERIGTLVQWRLAIKPGRPITMAMVGGTPFVGLPGNPVAVFVTFTQVVRGLIARLSGEDWTPEPLLAVRAAFSYRKRAGRREFVRVSILRGADGVAEAMLHPREGSGAITSLTESTGLVELAESCTEVAPGDLVGYRPYSELF</sequence>
<dbReference type="Pfam" id="PF03454">
    <property type="entry name" value="MoeA_C"/>
    <property type="match status" value="1"/>
</dbReference>
<dbReference type="Gene3D" id="3.40.980.10">
    <property type="entry name" value="MoaB/Mog-like domain"/>
    <property type="match status" value="1"/>
</dbReference>
<gene>
    <name evidence="8" type="ORF">SCD90_00810</name>
</gene>
<dbReference type="InterPro" id="IPR005110">
    <property type="entry name" value="MoeA_linker/N"/>
</dbReference>
<evidence type="ECO:0000256" key="2">
    <source>
        <dbReference type="ARBA" id="ARBA00005046"/>
    </source>
</evidence>
<evidence type="ECO:0000259" key="7">
    <source>
        <dbReference type="SMART" id="SM00852"/>
    </source>
</evidence>
<dbReference type="SUPFAM" id="SSF53218">
    <property type="entry name" value="Molybdenum cofactor biosynthesis proteins"/>
    <property type="match status" value="1"/>
</dbReference>
<evidence type="ECO:0000256" key="3">
    <source>
        <dbReference type="ARBA" id="ARBA00010763"/>
    </source>
</evidence>
<dbReference type="EMBL" id="JAXAFJ010000001">
    <property type="protein sequence ID" value="MDX6804590.1"/>
    <property type="molecule type" value="Genomic_DNA"/>
</dbReference>
<dbReference type="Pfam" id="PF00994">
    <property type="entry name" value="MoCF_biosynth"/>
    <property type="match status" value="1"/>
</dbReference>
<comment type="function">
    <text evidence="1 6">Catalyzes the insertion of molybdate into adenylated molybdopterin with the concomitant release of AMP.</text>
</comment>
<evidence type="ECO:0000256" key="1">
    <source>
        <dbReference type="ARBA" id="ARBA00002901"/>
    </source>
</evidence>
<comment type="cofactor">
    <cofactor evidence="6">
        <name>Mg(2+)</name>
        <dbReference type="ChEBI" id="CHEBI:18420"/>
    </cofactor>
</comment>
<comment type="caution">
    <text evidence="8">The sequence shown here is derived from an EMBL/GenBank/DDBJ whole genome shotgun (WGS) entry which is preliminary data.</text>
</comment>
<comment type="similarity">
    <text evidence="3 6">Belongs to the MoeA family.</text>
</comment>
<evidence type="ECO:0000313" key="9">
    <source>
        <dbReference type="Proteomes" id="UP001274321"/>
    </source>
</evidence>
<dbReference type="CDD" id="cd00887">
    <property type="entry name" value="MoeA"/>
    <property type="match status" value="1"/>
</dbReference>
<keyword evidence="6" id="KW-0460">Magnesium</keyword>
<dbReference type="Gene3D" id="2.170.190.11">
    <property type="entry name" value="Molybdopterin biosynthesis moea protein, domain 3"/>
    <property type="match status" value="1"/>
</dbReference>
<comment type="pathway">
    <text evidence="2 6">Cofactor biosynthesis; molybdopterin biosynthesis.</text>
</comment>
<name>A0ABU4RID9_9HYPH</name>
<dbReference type="Pfam" id="PF03453">
    <property type="entry name" value="MoeA_N"/>
    <property type="match status" value="1"/>
</dbReference>
<accession>A0ABU4RID9</accession>
<keyword evidence="4 6" id="KW-0501">Molybdenum cofactor biosynthesis</keyword>
<evidence type="ECO:0000313" key="8">
    <source>
        <dbReference type="EMBL" id="MDX6804590.1"/>
    </source>
</evidence>
<dbReference type="SUPFAM" id="SSF63867">
    <property type="entry name" value="MoeA C-terminal domain-like"/>
    <property type="match status" value="1"/>
</dbReference>
<dbReference type="Gene3D" id="2.40.340.10">
    <property type="entry name" value="MoeA, C-terminal, domain IV"/>
    <property type="match status" value="1"/>
</dbReference>
<dbReference type="InterPro" id="IPR001453">
    <property type="entry name" value="MoaB/Mog_dom"/>
</dbReference>
<dbReference type="InterPro" id="IPR005111">
    <property type="entry name" value="MoeA_C_domain_IV"/>
</dbReference>
<dbReference type="NCBIfam" id="TIGR00177">
    <property type="entry name" value="molyb_syn"/>
    <property type="match status" value="1"/>
</dbReference>
<evidence type="ECO:0000256" key="4">
    <source>
        <dbReference type="ARBA" id="ARBA00023150"/>
    </source>
</evidence>
<dbReference type="InterPro" id="IPR036135">
    <property type="entry name" value="MoeA_linker/N_sf"/>
</dbReference>